<dbReference type="STRING" id="599839.J4IAU0"/>
<dbReference type="GO" id="GO:0030870">
    <property type="term" value="C:Mre11 complex"/>
    <property type="evidence" value="ECO:0007669"/>
    <property type="project" value="InterPro"/>
</dbReference>
<dbReference type="GO" id="GO:0000722">
    <property type="term" value="P:telomere maintenance via recombination"/>
    <property type="evidence" value="ECO:0007669"/>
    <property type="project" value="UniProtKB-ARBA"/>
</dbReference>
<sequence>MASLDKLAIRGIRSFDDKQIAVIEFFNPVTVIVGHNGSGKTTIIECLKYATTGDQPPNTRGGAFVHDPKMANEKEVKAQVKLRFYAANHTRMLAVRNLSVTMKKNGALTMKTLESILALADEKNGKRAAISTKCAEMDAEIPHLLGVSKAVLENVIFCHQEDSYWPLAEPSILKKKFDDIFEATKYTKALDNIKALRKDRMADLKAEKERLESLSKEKGHADKLKTRMSELTGTIASKEMEHGQLQKQYEELVKANARFYESATKFREIYIKVDTLNEKKARYQEELDTARESVKELDGTDQELTDRLRNFDDHMQRQKQKRSMGMSKEQEVDEMLADERKAHAHKQLIEDREATIKQICAKYQIQGFDQTPLERDKVLEFITKLEDLRRRQNTETDKLQDEHNAKSEEYNTKAMRLHTELEGHKQQKSAFRERIATSTARVSEAENEVDQAEALTSQLRALQADMDEKSRRVEKSKTDIKAGNFDQRLSDANAKGRSMEMKRDELTAEIRTLSLQADARARLDLKRAELKSKSSDLNNTLEINNSKFRKLVGIDAHPDTMEREVERVAIEKEREHTDLENETNIASKNLQAAEANLSNLKAQLSTKQKEIQRLDKKIAFELKDAGFSSIESGLKEADYEIDTRKEELGKTAGAQDLYLRLLQVGKGRKCCPLCTRNMSDLELDVYDKNVKENIKKSTPAAIKETKSELAMWEDALKQLQGLQMDDNTRETIQKIEAPKLEAQIKEHDDEMPILTERAEEALRKLNEVKKEIKEISAMRQHATSVSQTQKDIERLKREISSLESELSATGSTKTADDLQQELDELSAEMRANDREKQNLMTERDRLMNALRNHDTELGTMRVRESELKSQIREKTALEGRIKELRSDIASFTNQLKDLDVKIADAQGPIEKLEQQYHEAQRELNAKISRAQRASQDLNMSADKLESINKTIEKYVRERKARRLKECNEKIEEHETEIQRLGLQLEDIRSTIHLIDKEISESGASVANLRENLRIRRLRQDIAATQDEIDLIDLEEAAKAKRIFEEKYNVEKQRETHIQSKYAHIGGELSSLQAQVKTLQTDMKDYKDIGKKYRDQLIKVKMSDMANNDLEKYAKALDNAIMKYHSLKMEEVNDTMRHLWNKTYQGTDIDGIKISSDSEGGATKRSYNYRVVMTKDNVEMDMRGRCSAGQKMLASIIIRLALADSFGQNCGILALDEPTNALDTENIDALAASLVDIINERKGNSSFQLVIITHDENFLRKLGQSNVMEHYW</sequence>
<evidence type="ECO:0000256" key="16">
    <source>
        <dbReference type="ARBA" id="ARBA00023242"/>
    </source>
</evidence>
<dbReference type="Pfam" id="PF13558">
    <property type="entry name" value="SbcC_Walker_B"/>
    <property type="match status" value="1"/>
</dbReference>
<comment type="cofactor">
    <cofactor evidence="1">
        <name>Zn(2+)</name>
        <dbReference type="ChEBI" id="CHEBI:29105"/>
    </cofactor>
</comment>
<evidence type="ECO:0000256" key="5">
    <source>
        <dbReference type="ARBA" id="ARBA00017893"/>
    </source>
</evidence>
<dbReference type="AlphaFoldDB" id="J4IAU0"/>
<keyword evidence="10" id="KW-0378">Hydrolase</keyword>
<dbReference type="RefSeq" id="XP_012182779.1">
    <property type="nucleotide sequence ID" value="XM_012327389.1"/>
</dbReference>
<evidence type="ECO:0000259" key="21">
    <source>
        <dbReference type="Pfam" id="PF20072"/>
    </source>
</evidence>
<evidence type="ECO:0000256" key="14">
    <source>
        <dbReference type="ARBA" id="ARBA00023054"/>
    </source>
</evidence>
<accession>J4IAU0</accession>
<comment type="catalytic activity">
    <reaction evidence="18">
        <text>ATP + H2O = ADP + phosphate + H(+)</text>
        <dbReference type="Rhea" id="RHEA:13065"/>
        <dbReference type="ChEBI" id="CHEBI:15377"/>
        <dbReference type="ChEBI" id="CHEBI:15378"/>
        <dbReference type="ChEBI" id="CHEBI:30616"/>
        <dbReference type="ChEBI" id="CHEBI:43474"/>
        <dbReference type="ChEBI" id="CHEBI:456216"/>
    </reaction>
</comment>
<dbReference type="EMBL" id="HE797116">
    <property type="protein sequence ID" value="CCM03496.1"/>
    <property type="molecule type" value="Genomic_DNA"/>
</dbReference>
<dbReference type="GO" id="GO:0051880">
    <property type="term" value="F:G-quadruplex DNA binding"/>
    <property type="evidence" value="ECO:0007669"/>
    <property type="project" value="TreeGrafter"/>
</dbReference>
<dbReference type="GO" id="GO:0000794">
    <property type="term" value="C:condensed nuclear chromosome"/>
    <property type="evidence" value="ECO:0007669"/>
    <property type="project" value="TreeGrafter"/>
</dbReference>
<evidence type="ECO:0000256" key="7">
    <source>
        <dbReference type="ARBA" id="ARBA00022723"/>
    </source>
</evidence>
<evidence type="ECO:0000256" key="4">
    <source>
        <dbReference type="ARBA" id="ARBA00009439"/>
    </source>
</evidence>
<dbReference type="FunCoup" id="J4IAU0">
    <property type="interactions" value="544"/>
</dbReference>
<gene>
    <name evidence="22" type="ORF">FIBRA_05630</name>
</gene>
<feature type="coiled-coil region" evidence="19">
    <location>
        <begin position="428"/>
        <end position="509"/>
    </location>
</feature>
<evidence type="ECO:0000256" key="11">
    <source>
        <dbReference type="ARBA" id="ARBA00022833"/>
    </source>
</evidence>
<dbReference type="GeneID" id="24098407"/>
<feature type="coiled-coil region" evidence="19">
    <location>
        <begin position="562"/>
        <end position="617"/>
    </location>
</feature>
<evidence type="ECO:0000256" key="19">
    <source>
        <dbReference type="SAM" id="Coils"/>
    </source>
</evidence>
<dbReference type="NCBIfam" id="TIGR00606">
    <property type="entry name" value="rad50"/>
    <property type="match status" value="1"/>
</dbReference>
<dbReference type="OrthoDB" id="18797at2759"/>
<evidence type="ECO:0000256" key="9">
    <source>
        <dbReference type="ARBA" id="ARBA00022763"/>
    </source>
</evidence>
<evidence type="ECO:0000256" key="10">
    <source>
        <dbReference type="ARBA" id="ARBA00022801"/>
    </source>
</evidence>
<keyword evidence="11" id="KW-0862">Zinc</keyword>
<dbReference type="Pfam" id="PF13476">
    <property type="entry name" value="AAA_23"/>
    <property type="match status" value="1"/>
</dbReference>
<dbReference type="Gene3D" id="3.40.50.300">
    <property type="entry name" value="P-loop containing nucleotide triphosphate hydrolases"/>
    <property type="match status" value="2"/>
</dbReference>
<feature type="coiled-coil region" evidence="19">
    <location>
        <begin position="194"/>
        <end position="300"/>
    </location>
</feature>
<evidence type="ECO:0000313" key="23">
    <source>
        <dbReference type="Proteomes" id="UP000006352"/>
    </source>
</evidence>
<dbReference type="FunFam" id="3.40.50.300:FF:000593">
    <property type="entry name" value="DNA repair protein RAD50"/>
    <property type="match status" value="1"/>
</dbReference>
<feature type="domain" description="DUF6468" evidence="21">
    <location>
        <begin position="884"/>
        <end position="958"/>
    </location>
</feature>
<evidence type="ECO:0000256" key="17">
    <source>
        <dbReference type="ARBA" id="ARBA00023254"/>
    </source>
</evidence>
<evidence type="ECO:0000256" key="8">
    <source>
        <dbReference type="ARBA" id="ARBA00022741"/>
    </source>
</evidence>
<protein>
    <recommendedName>
        <fullName evidence="5">DNA repair protein RAD50</fullName>
    </recommendedName>
</protein>
<dbReference type="GO" id="GO:0007127">
    <property type="term" value="P:meiosis I"/>
    <property type="evidence" value="ECO:0007669"/>
    <property type="project" value="UniProtKB-ARBA"/>
</dbReference>
<keyword evidence="7" id="KW-0479">Metal-binding</keyword>
<organism evidence="22 23">
    <name type="scientific">Fibroporia radiculosa</name>
    <dbReference type="NCBI Taxonomy" id="599839"/>
    <lineage>
        <taxon>Eukaryota</taxon>
        <taxon>Fungi</taxon>
        <taxon>Dikarya</taxon>
        <taxon>Basidiomycota</taxon>
        <taxon>Agaricomycotina</taxon>
        <taxon>Agaricomycetes</taxon>
        <taxon>Polyporales</taxon>
        <taxon>Fibroporiaceae</taxon>
        <taxon>Fibroporia</taxon>
    </lineage>
</organism>
<evidence type="ECO:0000256" key="12">
    <source>
        <dbReference type="ARBA" id="ARBA00022840"/>
    </source>
</evidence>
<comment type="similarity">
    <text evidence="4">Belongs to the SMC family. RAD50 subfamily.</text>
</comment>
<evidence type="ECO:0000256" key="13">
    <source>
        <dbReference type="ARBA" id="ARBA00022842"/>
    </source>
</evidence>
<keyword evidence="6" id="KW-0158">Chromosome</keyword>
<keyword evidence="8" id="KW-0547">Nucleotide-binding</keyword>
<evidence type="ECO:0000256" key="2">
    <source>
        <dbReference type="ARBA" id="ARBA00004123"/>
    </source>
</evidence>
<proteinExistence type="inferred from homology"/>
<dbReference type="InterPro" id="IPR045531">
    <property type="entry name" value="DUF6468"/>
</dbReference>
<dbReference type="GO" id="GO:0005524">
    <property type="term" value="F:ATP binding"/>
    <property type="evidence" value="ECO:0007669"/>
    <property type="project" value="UniProtKB-KW"/>
</dbReference>
<dbReference type="GO" id="GO:0070192">
    <property type="term" value="P:chromosome organization involved in meiotic cell cycle"/>
    <property type="evidence" value="ECO:0007669"/>
    <property type="project" value="TreeGrafter"/>
</dbReference>
<evidence type="ECO:0000256" key="15">
    <source>
        <dbReference type="ARBA" id="ARBA00023204"/>
    </source>
</evidence>
<keyword evidence="12" id="KW-0067">ATP-binding</keyword>
<comment type="subcellular location">
    <subcellularLocation>
        <location evidence="3">Chromosome</location>
    </subcellularLocation>
    <subcellularLocation>
        <location evidence="2">Nucleus</location>
    </subcellularLocation>
</comment>
<dbReference type="Pfam" id="PF20072">
    <property type="entry name" value="DUF6468"/>
    <property type="match status" value="1"/>
</dbReference>
<keyword evidence="14 19" id="KW-0175">Coiled coil</keyword>
<dbReference type="GO" id="GO:0043047">
    <property type="term" value="F:single-stranded telomeric DNA binding"/>
    <property type="evidence" value="ECO:0007669"/>
    <property type="project" value="TreeGrafter"/>
</dbReference>
<name>J4IAU0_9APHY</name>
<dbReference type="GO" id="GO:0016887">
    <property type="term" value="F:ATP hydrolysis activity"/>
    <property type="evidence" value="ECO:0007669"/>
    <property type="project" value="InterPro"/>
</dbReference>
<dbReference type="GO" id="GO:0007004">
    <property type="term" value="P:telomere maintenance via telomerase"/>
    <property type="evidence" value="ECO:0007669"/>
    <property type="project" value="TreeGrafter"/>
</dbReference>
<dbReference type="GO" id="GO:0046872">
    <property type="term" value="F:metal ion binding"/>
    <property type="evidence" value="ECO:0007669"/>
    <property type="project" value="UniProtKB-KW"/>
</dbReference>
<dbReference type="InterPro" id="IPR038729">
    <property type="entry name" value="Rad50/SbcC_AAA"/>
</dbReference>
<dbReference type="Gene3D" id="1.10.287.1490">
    <property type="match status" value="1"/>
</dbReference>
<feature type="coiled-coil region" evidence="19">
    <location>
        <begin position="702"/>
        <end position="1034"/>
    </location>
</feature>
<reference evidence="22 23" key="1">
    <citation type="journal article" date="2012" name="Appl. Environ. Microbiol.">
        <title>Short-read sequencing for genomic analysis of the brown rot fungus Fibroporia radiculosa.</title>
        <authorList>
            <person name="Tang J.D."/>
            <person name="Perkins A.D."/>
            <person name="Sonstegard T.S."/>
            <person name="Schroeder S.G."/>
            <person name="Burgess S.C."/>
            <person name="Diehl S.V."/>
        </authorList>
    </citation>
    <scope>NUCLEOTIDE SEQUENCE [LARGE SCALE GENOMIC DNA]</scope>
    <source>
        <strain evidence="22 23">TFFH 294</strain>
    </source>
</reference>
<keyword evidence="16" id="KW-0539">Nucleus</keyword>
<dbReference type="GO" id="GO:0003691">
    <property type="term" value="F:double-stranded telomeric DNA binding"/>
    <property type="evidence" value="ECO:0007669"/>
    <property type="project" value="TreeGrafter"/>
</dbReference>
<evidence type="ECO:0000313" key="22">
    <source>
        <dbReference type="EMBL" id="CCM03496.1"/>
    </source>
</evidence>
<dbReference type="FunFam" id="3.40.50.300:FF:001195">
    <property type="entry name" value="DNA repair protein rad50"/>
    <property type="match status" value="1"/>
</dbReference>
<keyword evidence="17" id="KW-0469">Meiosis</keyword>
<dbReference type="InterPro" id="IPR004584">
    <property type="entry name" value="Rad50_eukaryotes"/>
</dbReference>
<dbReference type="HOGENOM" id="CLU_006184_0_0_1"/>
<keyword evidence="23" id="KW-1185">Reference proteome</keyword>
<keyword evidence="9" id="KW-0227">DNA damage</keyword>
<dbReference type="PANTHER" id="PTHR18867">
    <property type="entry name" value="RAD50"/>
    <property type="match status" value="1"/>
</dbReference>
<dbReference type="SUPFAM" id="SSF52540">
    <property type="entry name" value="P-loop containing nucleoside triphosphate hydrolases"/>
    <property type="match status" value="2"/>
</dbReference>
<evidence type="ECO:0000256" key="3">
    <source>
        <dbReference type="ARBA" id="ARBA00004286"/>
    </source>
</evidence>
<evidence type="ECO:0000259" key="20">
    <source>
        <dbReference type="Pfam" id="PF13476"/>
    </source>
</evidence>
<dbReference type="InterPro" id="IPR027417">
    <property type="entry name" value="P-loop_NTPase"/>
</dbReference>
<dbReference type="PANTHER" id="PTHR18867:SF12">
    <property type="entry name" value="DNA REPAIR PROTEIN RAD50"/>
    <property type="match status" value="1"/>
</dbReference>
<feature type="domain" description="Rad50/SbcC-type AAA" evidence="20">
    <location>
        <begin position="6"/>
        <end position="217"/>
    </location>
</feature>
<keyword evidence="13" id="KW-0460">Magnesium</keyword>
<keyword evidence="15" id="KW-0234">DNA repair</keyword>
<dbReference type="GO" id="GO:0006303">
    <property type="term" value="P:double-strand break repair via nonhomologous end joining"/>
    <property type="evidence" value="ECO:0007669"/>
    <property type="project" value="UniProtKB-ARBA"/>
</dbReference>
<evidence type="ECO:0000256" key="1">
    <source>
        <dbReference type="ARBA" id="ARBA00001947"/>
    </source>
</evidence>
<dbReference type="Proteomes" id="UP000006352">
    <property type="component" value="Unassembled WGS sequence"/>
</dbReference>
<evidence type="ECO:0000256" key="18">
    <source>
        <dbReference type="ARBA" id="ARBA00049360"/>
    </source>
</evidence>
<dbReference type="InParanoid" id="J4IAU0"/>
<evidence type="ECO:0000256" key="6">
    <source>
        <dbReference type="ARBA" id="ARBA00022454"/>
    </source>
</evidence>